<gene>
    <name evidence="2" type="ORF">Mal52_25900</name>
</gene>
<dbReference type="RefSeq" id="WP_145376458.1">
    <property type="nucleotide sequence ID" value="NZ_CP036276.1"/>
</dbReference>
<feature type="coiled-coil region" evidence="1">
    <location>
        <begin position="33"/>
        <end position="70"/>
    </location>
</feature>
<sequence>METRQLVLYGLLGVIVLFFGGEKLKTSLIDEPFDAQQKRIEKLEKDRTKAKKTLNRAKKTSRRIAEWEEQSLPADPSTARTVYQEWLVDVVDRSRLTTPSFDSGTPVLRNGIYHSLTFSVRARGTLQQFTAFLYEFYRADFLHQIQSIGITPLRSAGLLDLSISIEAVAMTNSAYAQDLPTAIAEEFADKDITYFSPIVRRNIFGIGGEADPANFTRLTAVTEQGDTEAWFTLGSENRVIRLKQGEMLDVGQFTGTVAEIHRTDVILEARGERWLLSIGENLNEASALPPEF</sequence>
<keyword evidence="1" id="KW-0175">Coiled coil</keyword>
<dbReference type="KEGG" id="sdyn:Mal52_25900"/>
<reference evidence="2 3" key="1">
    <citation type="submission" date="2019-02" db="EMBL/GenBank/DDBJ databases">
        <title>Deep-cultivation of Planctomycetes and their phenomic and genomic characterization uncovers novel biology.</title>
        <authorList>
            <person name="Wiegand S."/>
            <person name="Jogler M."/>
            <person name="Boedeker C."/>
            <person name="Pinto D."/>
            <person name="Vollmers J."/>
            <person name="Rivas-Marin E."/>
            <person name="Kohn T."/>
            <person name="Peeters S.H."/>
            <person name="Heuer A."/>
            <person name="Rast P."/>
            <person name="Oberbeckmann S."/>
            <person name="Bunk B."/>
            <person name="Jeske O."/>
            <person name="Meyerdierks A."/>
            <person name="Storesund J.E."/>
            <person name="Kallscheuer N."/>
            <person name="Luecker S."/>
            <person name="Lage O.M."/>
            <person name="Pohl T."/>
            <person name="Merkel B.J."/>
            <person name="Hornburger P."/>
            <person name="Mueller R.-W."/>
            <person name="Bruemmer F."/>
            <person name="Labrenz M."/>
            <person name="Spormann A.M."/>
            <person name="Op den Camp H."/>
            <person name="Overmann J."/>
            <person name="Amann R."/>
            <person name="Jetten M.S.M."/>
            <person name="Mascher T."/>
            <person name="Medema M.H."/>
            <person name="Devos D.P."/>
            <person name="Kaster A.-K."/>
            <person name="Ovreas L."/>
            <person name="Rohde M."/>
            <person name="Galperin M.Y."/>
            <person name="Jogler C."/>
        </authorList>
    </citation>
    <scope>NUCLEOTIDE SEQUENCE [LARGE SCALE GENOMIC DNA]</scope>
    <source>
        <strain evidence="2 3">Mal52</strain>
    </source>
</reference>
<evidence type="ECO:0000313" key="2">
    <source>
        <dbReference type="EMBL" id="QDU44112.1"/>
    </source>
</evidence>
<accession>A0A517ZNP6</accession>
<name>A0A517ZNP6_9PLAN</name>
<organism evidence="2 3">
    <name type="scientific">Symmachiella dynata</name>
    <dbReference type="NCBI Taxonomy" id="2527995"/>
    <lineage>
        <taxon>Bacteria</taxon>
        <taxon>Pseudomonadati</taxon>
        <taxon>Planctomycetota</taxon>
        <taxon>Planctomycetia</taxon>
        <taxon>Planctomycetales</taxon>
        <taxon>Planctomycetaceae</taxon>
        <taxon>Symmachiella</taxon>
    </lineage>
</organism>
<dbReference type="Proteomes" id="UP000319383">
    <property type="component" value="Chromosome"/>
</dbReference>
<dbReference type="AlphaFoldDB" id="A0A517ZNP6"/>
<proteinExistence type="predicted"/>
<keyword evidence="3" id="KW-1185">Reference proteome</keyword>
<protein>
    <submittedName>
        <fullName evidence="2">Uncharacterized protein</fullName>
    </submittedName>
</protein>
<dbReference type="EMBL" id="CP036276">
    <property type="protein sequence ID" value="QDU44112.1"/>
    <property type="molecule type" value="Genomic_DNA"/>
</dbReference>
<evidence type="ECO:0000256" key="1">
    <source>
        <dbReference type="SAM" id="Coils"/>
    </source>
</evidence>
<evidence type="ECO:0000313" key="3">
    <source>
        <dbReference type="Proteomes" id="UP000319383"/>
    </source>
</evidence>